<organism evidence="2 3">
    <name type="scientific">Fasciolopsis buskii</name>
    <dbReference type="NCBI Taxonomy" id="27845"/>
    <lineage>
        <taxon>Eukaryota</taxon>
        <taxon>Metazoa</taxon>
        <taxon>Spiralia</taxon>
        <taxon>Lophotrochozoa</taxon>
        <taxon>Platyhelminthes</taxon>
        <taxon>Trematoda</taxon>
        <taxon>Digenea</taxon>
        <taxon>Plagiorchiida</taxon>
        <taxon>Echinostomata</taxon>
        <taxon>Echinostomatoidea</taxon>
        <taxon>Fasciolidae</taxon>
        <taxon>Fasciolopsis</taxon>
    </lineage>
</organism>
<proteinExistence type="predicted"/>
<comment type="caution">
    <text evidence="2">The sequence shown here is derived from an EMBL/GenBank/DDBJ whole genome shotgun (WGS) entry which is preliminary data.</text>
</comment>
<evidence type="ECO:0000256" key="1">
    <source>
        <dbReference type="SAM" id="MobiDB-lite"/>
    </source>
</evidence>
<feature type="non-terminal residue" evidence="2">
    <location>
        <position position="1"/>
    </location>
</feature>
<accession>A0A8E0RUG7</accession>
<dbReference type="OrthoDB" id="6280961at2759"/>
<sequence>VQRARAIGFSHVNSTNYLPYPASTLETQWRWSGFTQRPAVHPQDLQPLSLRERWSRPVAPGLEASVFQPTAFAAAAQLAAAAALTNVQRMSSEPGPSLNASYYSYPNSYYTPSSVGSHPQSVNSFPGLEHQYQLHTRPLSTCAVNFGVGTDRNLLEQGYQHRQLARWNGGNENHSQVLHVPGLATSVSKWCASAATTLTQQSNDSSIKLTSEESRSSNPPAHSRATDPAISTSTLPPDSSCSGHSSDNRQTASDCMELLRRWLSDSNFGPECTLPNSAMDRKTRCTIWITRLLSQADSLLHRIRLDWNAAYQGERRRPIREGQTEGEEDESESEFLDDYLWLCRMRDPTGLRECQNRAAPAPVAAAPLPDTTQITSVELTDSERKDIMSKSLPKLTVLLIIQDHLLIGPISTDHILNTVRQEYNQLWKENSILLTTSVDHSSQWFATTQPTAVRVKAENEPVTTEARSWIRKSGYETMYKLVSIVRSLALDSFEWNCLKALILFEEREFICLR</sequence>
<dbReference type="AlphaFoldDB" id="A0A8E0RUG7"/>
<dbReference type="EMBL" id="LUCM01004606">
    <property type="protein sequence ID" value="KAA0194114.1"/>
    <property type="molecule type" value="Genomic_DNA"/>
</dbReference>
<dbReference type="Proteomes" id="UP000728185">
    <property type="component" value="Unassembled WGS sequence"/>
</dbReference>
<protein>
    <submittedName>
        <fullName evidence="2">Uncharacterized protein</fullName>
    </submittedName>
</protein>
<evidence type="ECO:0000313" key="2">
    <source>
        <dbReference type="EMBL" id="KAA0194114.1"/>
    </source>
</evidence>
<name>A0A8E0RUG7_9TREM</name>
<keyword evidence="3" id="KW-1185">Reference proteome</keyword>
<evidence type="ECO:0000313" key="3">
    <source>
        <dbReference type="Proteomes" id="UP000728185"/>
    </source>
</evidence>
<feature type="region of interest" description="Disordered" evidence="1">
    <location>
        <begin position="202"/>
        <end position="249"/>
    </location>
</feature>
<gene>
    <name evidence="2" type="ORF">FBUS_06489</name>
</gene>
<feature type="compositionally biased region" description="Polar residues" evidence="1">
    <location>
        <begin position="229"/>
        <end position="249"/>
    </location>
</feature>
<reference evidence="2" key="1">
    <citation type="submission" date="2019-05" db="EMBL/GenBank/DDBJ databases">
        <title>Annotation for the trematode Fasciolopsis buski.</title>
        <authorList>
            <person name="Choi Y.-J."/>
        </authorList>
    </citation>
    <scope>NUCLEOTIDE SEQUENCE</scope>
    <source>
        <strain evidence="2">HT</strain>
        <tissue evidence="2">Whole worm</tissue>
    </source>
</reference>